<keyword evidence="2" id="KW-1185">Reference proteome</keyword>
<evidence type="ECO:0000313" key="3">
    <source>
        <dbReference type="WBParaSite" id="SSLN_0001929401-mRNA-1"/>
    </source>
</evidence>
<reference evidence="3" key="1">
    <citation type="submission" date="2016-06" db="UniProtKB">
        <authorList>
            <consortium name="WormBaseParasite"/>
        </authorList>
    </citation>
    <scope>IDENTIFICATION</scope>
</reference>
<dbReference type="EMBL" id="UYSU01044798">
    <property type="protein sequence ID" value="VDM04981.1"/>
    <property type="molecule type" value="Genomic_DNA"/>
</dbReference>
<dbReference type="WBParaSite" id="SSLN_0001929401-mRNA-1">
    <property type="protein sequence ID" value="SSLN_0001929401-mRNA-1"/>
    <property type="gene ID" value="SSLN_0001929401"/>
</dbReference>
<dbReference type="GO" id="GO:0009312">
    <property type="term" value="P:oligosaccharide biosynthetic process"/>
    <property type="evidence" value="ECO:0007669"/>
    <property type="project" value="InterPro"/>
</dbReference>
<sequence length="104" mass="11791">MHSSQRDCDVRRFLAELQAKIDLQFRPWLFPEHLELADGEALSGASRRNGGWGDVRDQTLCLSFARNRWLALSEHPSVIANSRDVAHMEPLLRGVPLTEIDPLS</sequence>
<name>A0A183TQ47_SCHSO</name>
<dbReference type="AlphaFoldDB" id="A0A183TQ47"/>
<dbReference type="GO" id="GO:0005795">
    <property type="term" value="C:Golgi stack"/>
    <property type="evidence" value="ECO:0007669"/>
    <property type="project" value="InterPro"/>
</dbReference>
<dbReference type="UniPathway" id="UPA00378"/>
<protein>
    <submittedName>
        <fullName evidence="3">RES domain-containing protein</fullName>
    </submittedName>
</protein>
<dbReference type="GO" id="GO:0008455">
    <property type="term" value="F:alpha-1,6-mannosylglycoprotein 2-beta-N-acetylglucosaminyltransferase activity"/>
    <property type="evidence" value="ECO:0007669"/>
    <property type="project" value="InterPro"/>
</dbReference>
<dbReference type="InterPro" id="IPR007754">
    <property type="entry name" value="GlcNAc_II"/>
</dbReference>
<dbReference type="OrthoDB" id="6019616at2759"/>
<reference evidence="1 2" key="2">
    <citation type="submission" date="2018-11" db="EMBL/GenBank/DDBJ databases">
        <authorList>
            <consortium name="Pathogen Informatics"/>
        </authorList>
    </citation>
    <scope>NUCLEOTIDE SEQUENCE [LARGE SCALE GENOMIC DNA]</scope>
    <source>
        <strain evidence="1 2">NST_G2</strain>
    </source>
</reference>
<evidence type="ECO:0000313" key="1">
    <source>
        <dbReference type="EMBL" id="VDM04981.1"/>
    </source>
</evidence>
<dbReference type="GO" id="GO:0016020">
    <property type="term" value="C:membrane"/>
    <property type="evidence" value="ECO:0007669"/>
    <property type="project" value="InterPro"/>
</dbReference>
<dbReference type="Pfam" id="PF05060">
    <property type="entry name" value="MGAT2"/>
    <property type="match status" value="1"/>
</dbReference>
<gene>
    <name evidence="1" type="ORF">SSLN_LOCUS18595</name>
</gene>
<proteinExistence type="predicted"/>
<evidence type="ECO:0000313" key="2">
    <source>
        <dbReference type="Proteomes" id="UP000275846"/>
    </source>
</evidence>
<dbReference type="Proteomes" id="UP000275846">
    <property type="component" value="Unassembled WGS sequence"/>
</dbReference>
<accession>A0A183TQ47</accession>
<organism evidence="3">
    <name type="scientific">Schistocephalus solidus</name>
    <name type="common">Tapeworm</name>
    <dbReference type="NCBI Taxonomy" id="70667"/>
    <lineage>
        <taxon>Eukaryota</taxon>
        <taxon>Metazoa</taxon>
        <taxon>Spiralia</taxon>
        <taxon>Lophotrochozoa</taxon>
        <taxon>Platyhelminthes</taxon>
        <taxon>Cestoda</taxon>
        <taxon>Eucestoda</taxon>
        <taxon>Diphyllobothriidea</taxon>
        <taxon>Diphyllobothriidae</taxon>
        <taxon>Schistocephalus</taxon>
    </lineage>
</organism>